<keyword evidence="4 6" id="KW-1133">Transmembrane helix</keyword>
<evidence type="ECO:0000256" key="5">
    <source>
        <dbReference type="ARBA" id="ARBA00023136"/>
    </source>
</evidence>
<dbReference type="Proteomes" id="UP000265020">
    <property type="component" value="Unassembled WGS sequence"/>
</dbReference>
<dbReference type="PANTHER" id="PTHR23294">
    <property type="entry name" value="ET TRANSLATION PRODUCT-RELATED"/>
    <property type="match status" value="1"/>
</dbReference>
<feature type="transmembrane region" description="Helical" evidence="6">
    <location>
        <begin position="412"/>
        <end position="433"/>
    </location>
</feature>
<evidence type="ECO:0000256" key="6">
    <source>
        <dbReference type="SAM" id="Phobius"/>
    </source>
</evidence>
<feature type="transmembrane region" description="Helical" evidence="6">
    <location>
        <begin position="311"/>
        <end position="327"/>
    </location>
</feature>
<dbReference type="Ensembl" id="ENSCVAT00000021251.1">
    <property type="protein sequence ID" value="ENSCVAP00000013647.1"/>
    <property type="gene ID" value="ENSCVAG00000016184.1"/>
</dbReference>
<proteinExistence type="inferred from homology"/>
<dbReference type="PANTHER" id="PTHR23294:SF5">
    <property type="entry name" value="UNC93-LIKE PROTEIN MFSD11"/>
    <property type="match status" value="1"/>
</dbReference>
<dbReference type="Gene3D" id="1.20.1250.20">
    <property type="entry name" value="MFS general substrate transporter like domains"/>
    <property type="match status" value="1"/>
</dbReference>
<accession>A0A3Q2D5G4</accession>
<dbReference type="GO" id="GO:0016020">
    <property type="term" value="C:membrane"/>
    <property type="evidence" value="ECO:0007669"/>
    <property type="project" value="UniProtKB-SubCell"/>
</dbReference>
<evidence type="ECO:0000313" key="8">
    <source>
        <dbReference type="Proteomes" id="UP000265020"/>
    </source>
</evidence>
<keyword evidence="8" id="KW-1185">Reference proteome</keyword>
<feature type="transmembrane region" description="Helical" evidence="6">
    <location>
        <begin position="170"/>
        <end position="188"/>
    </location>
</feature>
<dbReference type="AlphaFoldDB" id="A0A3Q2D5G4"/>
<dbReference type="STRING" id="28743.ENSCVAP00000013647"/>
<evidence type="ECO:0000256" key="3">
    <source>
        <dbReference type="ARBA" id="ARBA00022692"/>
    </source>
</evidence>
<evidence type="ECO:0000313" key="7">
    <source>
        <dbReference type="Ensembl" id="ENSCVAP00000013647.1"/>
    </source>
</evidence>
<feature type="transmembrane region" description="Helical" evidence="6">
    <location>
        <begin position="134"/>
        <end position="154"/>
    </location>
</feature>
<name>A0A3Q2D5G4_CYPVA</name>
<feature type="transmembrane region" description="Helical" evidence="6">
    <location>
        <begin position="278"/>
        <end position="299"/>
    </location>
</feature>
<feature type="transmembrane region" description="Helical" evidence="6">
    <location>
        <begin position="75"/>
        <end position="93"/>
    </location>
</feature>
<dbReference type="OrthoDB" id="196103at2759"/>
<feature type="transmembrane region" description="Helical" evidence="6">
    <location>
        <begin position="240"/>
        <end position="258"/>
    </location>
</feature>
<dbReference type="RefSeq" id="XP_015227572.1">
    <property type="nucleotide sequence ID" value="XM_015372086.1"/>
</dbReference>
<evidence type="ECO:0000256" key="1">
    <source>
        <dbReference type="ARBA" id="ARBA00004141"/>
    </source>
</evidence>
<dbReference type="GeneTree" id="ENSGT00390000012918"/>
<comment type="subcellular location">
    <subcellularLocation>
        <location evidence="1">Membrane</location>
        <topology evidence="1">Multi-pass membrane protein</topology>
    </subcellularLocation>
</comment>
<dbReference type="InterPro" id="IPR051617">
    <property type="entry name" value="UNC-93-like_regulator"/>
</dbReference>
<comment type="similarity">
    <text evidence="2">Belongs to the unc-93 family.</text>
</comment>
<feature type="transmembrane region" description="Helical" evidence="6">
    <location>
        <begin position="386"/>
        <end position="406"/>
    </location>
</feature>
<reference evidence="7" key="2">
    <citation type="submission" date="2025-09" db="UniProtKB">
        <authorList>
            <consortium name="Ensembl"/>
        </authorList>
    </citation>
    <scope>IDENTIFICATION</scope>
</reference>
<evidence type="ECO:0000256" key="4">
    <source>
        <dbReference type="ARBA" id="ARBA00022989"/>
    </source>
</evidence>
<dbReference type="GeneID" id="107083102"/>
<dbReference type="InterPro" id="IPR010291">
    <property type="entry name" value="Ion_channel_UNC-93"/>
</dbReference>
<feature type="transmembrane region" description="Helical" evidence="6">
    <location>
        <begin position="347"/>
        <end position="365"/>
    </location>
</feature>
<feature type="transmembrane region" description="Helical" evidence="6">
    <location>
        <begin position="45"/>
        <end position="63"/>
    </location>
</feature>
<feature type="transmembrane region" description="Helical" evidence="6">
    <location>
        <begin position="7"/>
        <end position="25"/>
    </location>
</feature>
<keyword evidence="3 6" id="KW-0812">Transmembrane</keyword>
<organism evidence="7 8">
    <name type="scientific">Cyprinodon variegatus</name>
    <name type="common">Sheepshead minnow</name>
    <dbReference type="NCBI Taxonomy" id="28743"/>
    <lineage>
        <taxon>Eukaryota</taxon>
        <taxon>Metazoa</taxon>
        <taxon>Chordata</taxon>
        <taxon>Craniata</taxon>
        <taxon>Vertebrata</taxon>
        <taxon>Euteleostomi</taxon>
        <taxon>Actinopterygii</taxon>
        <taxon>Neopterygii</taxon>
        <taxon>Teleostei</taxon>
        <taxon>Neoteleostei</taxon>
        <taxon>Acanthomorphata</taxon>
        <taxon>Ovalentaria</taxon>
        <taxon>Atherinomorphae</taxon>
        <taxon>Cyprinodontiformes</taxon>
        <taxon>Cyprinodontidae</taxon>
        <taxon>Cyprinodon</taxon>
    </lineage>
</organism>
<dbReference type="OMA" id="EMTFYTG"/>
<feature type="transmembrane region" description="Helical" evidence="6">
    <location>
        <begin position="99"/>
        <end position="122"/>
    </location>
</feature>
<sequence>MADRRTYNVVILGVGFLFIFTAFTTCGNVEQTVVKSLKNSTFSGSGYHSLGIIYGVFSFSNLLAPTVVTVIGAKLTMFLSGLLYSGYIAVFIMPSTWSFYLTSVLIGVGAALLWTAQGSFLVENSEASTINRNTGMFWALLQCSMLFGNLYIYLDWNGKSEISESSRRNIFLFLLVASILGTLSFLVLRTSHHEEEMLSEEEGQSLLSTRTMYKNRANTALQDTKTEFQTILQLLKTKTIILLSPCMVYSGLELSFYSGVYGTCIGATAHFGEAAKGLIGISGIVVGIGEIVGGGLFGLLCKNSRFRRTSVVFLGMVVHFIASYLIFLNIPEDAPVVFESTTQKNPFLSPSASIALLCSFLLGLGDSCFNTQLYSILGYVYAEQSMPAFAIFKFIQSVSAAVAFFYSGYLLLTWQLLLLVLLGFIGTLCFFVVERMQDYSMDSQDY</sequence>
<dbReference type="SUPFAM" id="SSF103473">
    <property type="entry name" value="MFS general substrate transporter"/>
    <property type="match status" value="1"/>
</dbReference>
<protein>
    <submittedName>
        <fullName evidence="7">UNC93-like protein MFSD11</fullName>
    </submittedName>
</protein>
<evidence type="ECO:0000256" key="2">
    <source>
        <dbReference type="ARBA" id="ARBA00009172"/>
    </source>
</evidence>
<dbReference type="KEGG" id="cvg:107083102"/>
<dbReference type="Pfam" id="PF05978">
    <property type="entry name" value="UNC-93"/>
    <property type="match status" value="1"/>
</dbReference>
<keyword evidence="5 6" id="KW-0472">Membrane</keyword>
<reference evidence="7" key="1">
    <citation type="submission" date="2025-08" db="UniProtKB">
        <authorList>
            <consortium name="Ensembl"/>
        </authorList>
    </citation>
    <scope>IDENTIFICATION</scope>
</reference>
<dbReference type="InterPro" id="IPR036259">
    <property type="entry name" value="MFS_trans_sf"/>
</dbReference>